<keyword evidence="3" id="KW-0326">Glycosidase</keyword>
<dbReference type="Pfam" id="PF02922">
    <property type="entry name" value="CBM_48"/>
    <property type="match status" value="1"/>
</dbReference>
<dbReference type="PANTHER" id="PTHR43002">
    <property type="entry name" value="GLYCOGEN DEBRANCHING ENZYME"/>
    <property type="match status" value="1"/>
</dbReference>
<organism evidence="6 7">
    <name type="scientific">Roseateles agri</name>
    <dbReference type="NCBI Taxonomy" id="3098619"/>
    <lineage>
        <taxon>Bacteria</taxon>
        <taxon>Pseudomonadati</taxon>
        <taxon>Pseudomonadota</taxon>
        <taxon>Betaproteobacteria</taxon>
        <taxon>Burkholderiales</taxon>
        <taxon>Sphaerotilaceae</taxon>
        <taxon>Roseateles</taxon>
    </lineage>
</organism>
<dbReference type="SMART" id="SM00642">
    <property type="entry name" value="Aamy"/>
    <property type="match status" value="1"/>
</dbReference>
<dbReference type="NCBIfam" id="TIGR02100">
    <property type="entry name" value="glgX_debranch"/>
    <property type="match status" value="1"/>
</dbReference>
<dbReference type="InterPro" id="IPR014756">
    <property type="entry name" value="Ig_E-set"/>
</dbReference>
<evidence type="ECO:0000256" key="1">
    <source>
        <dbReference type="ARBA" id="ARBA00008061"/>
    </source>
</evidence>
<dbReference type="InterPro" id="IPR004193">
    <property type="entry name" value="Glyco_hydro_13_N"/>
</dbReference>
<dbReference type="InterPro" id="IPR013783">
    <property type="entry name" value="Ig-like_fold"/>
</dbReference>
<dbReference type="Gene3D" id="2.60.40.10">
    <property type="entry name" value="Immunoglobulins"/>
    <property type="match status" value="1"/>
</dbReference>
<dbReference type="Gene3D" id="2.60.40.1180">
    <property type="entry name" value="Golgi alpha-mannosidase II"/>
    <property type="match status" value="1"/>
</dbReference>
<dbReference type="InterPro" id="IPR013780">
    <property type="entry name" value="Glyco_hydro_b"/>
</dbReference>
<evidence type="ECO:0000256" key="4">
    <source>
        <dbReference type="SAM" id="MobiDB-lite"/>
    </source>
</evidence>
<dbReference type="InterPro" id="IPR044505">
    <property type="entry name" value="GlgX_Isoamylase_N_E_set"/>
</dbReference>
<accession>A0ABU5DQP6</accession>
<feature type="compositionally biased region" description="Basic and acidic residues" evidence="4">
    <location>
        <begin position="475"/>
        <end position="485"/>
    </location>
</feature>
<dbReference type="CDD" id="cd02856">
    <property type="entry name" value="E_set_GDE_Isoamylase_N"/>
    <property type="match status" value="1"/>
</dbReference>
<keyword evidence="7" id="KW-1185">Reference proteome</keyword>
<feature type="region of interest" description="Disordered" evidence="4">
    <location>
        <begin position="475"/>
        <end position="503"/>
    </location>
</feature>
<dbReference type="SUPFAM" id="SSF51445">
    <property type="entry name" value="(Trans)glycosidases"/>
    <property type="match status" value="1"/>
</dbReference>
<sequence>MNSAKLEEGRAWPMGAHWDGHGVNFAVFSAHAYSVDLCLFDAVDGRELSRTPLPGRSRDVWHGYLPEAGPGLVYGLRAQGPWRPERGHRYNPNKLLLDPYAREIVGEFQWRDEHFGADLNFPAHMDPSDNARWALKARVIAEGSDDPFDWEGDRPLHRPLAETVIYEMHVKGFTKLHPEVPEALRGSYAGLAHEVSIAHLKRLGITAVQLLPVQYRIDEYRLDQMGLSNYWGYNTIGFFSPDPRLAAGLEPLRDEFRNMVKALHRAGIEVILDVVFNHSAEGDELGPTLSFRGLDNAAYYRLLPEAKALYENPTGCGNAFDLREPRVLQMVLDSLRYWAGEMHVDGFRFDLAPVLGRDDAGFDARAAFFTALAQDPLLSPLKMIAEPWDVGPGGYQLGNFPPGWLEWNDRFRDTMRAFWIEGTRTVGEFAQRLCASSEVYQAKGRAPAESVNYVVSHDGFTLHDLVSYAERHNEANGENNRDGHGTNHSANFGVEGPSNDPTITARRDRVKRALLASALLSQGTPMLAAGDEFGHSSRGNNNPYCQDNETNWLDWSRADESLIAYVGRLLSLRREALPFANRWYDGVPDRLGLPDLAWLRADGRAMEISDWGRAGNPALGCLIGKPGRAKTPLLLLFNGSGSETTFQLPGNINGSWQIAAASFDARETGRWREGDGEVALPPGAFAALTTLATAGHAIDS</sequence>
<evidence type="ECO:0000256" key="2">
    <source>
        <dbReference type="ARBA" id="ARBA00022801"/>
    </source>
</evidence>
<gene>
    <name evidence="6" type="primary">glgX</name>
    <name evidence="6" type="ORF">SNE35_29375</name>
</gene>
<evidence type="ECO:0000256" key="3">
    <source>
        <dbReference type="ARBA" id="ARBA00023295"/>
    </source>
</evidence>
<dbReference type="SUPFAM" id="SSF51011">
    <property type="entry name" value="Glycosyl hydrolase domain"/>
    <property type="match status" value="1"/>
</dbReference>
<proteinExistence type="inferred from homology"/>
<dbReference type="InterPro" id="IPR017853">
    <property type="entry name" value="GH"/>
</dbReference>
<evidence type="ECO:0000313" key="7">
    <source>
        <dbReference type="Proteomes" id="UP001285263"/>
    </source>
</evidence>
<evidence type="ECO:0000259" key="5">
    <source>
        <dbReference type="SMART" id="SM00642"/>
    </source>
</evidence>
<dbReference type="Proteomes" id="UP001285263">
    <property type="component" value="Unassembled WGS sequence"/>
</dbReference>
<reference evidence="6 7" key="1">
    <citation type="submission" date="2023-11" db="EMBL/GenBank/DDBJ databases">
        <title>Paucibacter sp. nov., isolated from fresh soil in Korea.</title>
        <authorList>
            <person name="Le N.T.T."/>
        </authorList>
    </citation>
    <scope>NUCLEOTIDE SEQUENCE [LARGE SCALE GENOMIC DNA]</scope>
    <source>
        <strain evidence="6 7">R3-3</strain>
    </source>
</reference>
<dbReference type="InterPro" id="IPR006047">
    <property type="entry name" value="GH13_cat_dom"/>
</dbReference>
<feature type="domain" description="Glycosyl hydrolase family 13 catalytic" evidence="5">
    <location>
        <begin position="167"/>
        <end position="573"/>
    </location>
</feature>
<keyword evidence="2" id="KW-0378">Hydrolase</keyword>
<dbReference type="CDD" id="cd11326">
    <property type="entry name" value="AmyAc_Glg_debranch"/>
    <property type="match status" value="1"/>
</dbReference>
<comment type="similarity">
    <text evidence="1">Belongs to the glycosyl hydrolase 13 family.</text>
</comment>
<dbReference type="SUPFAM" id="SSF81296">
    <property type="entry name" value="E set domains"/>
    <property type="match status" value="1"/>
</dbReference>
<name>A0ABU5DQP6_9BURK</name>
<dbReference type="Gene3D" id="3.20.20.80">
    <property type="entry name" value="Glycosidases"/>
    <property type="match status" value="1"/>
</dbReference>
<dbReference type="EMBL" id="JAXCLA010000011">
    <property type="protein sequence ID" value="MDY0748645.1"/>
    <property type="molecule type" value="Genomic_DNA"/>
</dbReference>
<evidence type="ECO:0000313" key="6">
    <source>
        <dbReference type="EMBL" id="MDY0748645.1"/>
    </source>
</evidence>
<dbReference type="InterPro" id="IPR011837">
    <property type="entry name" value="Glycogen_debranch_GlgX"/>
</dbReference>
<dbReference type="RefSeq" id="WP_320426613.1">
    <property type="nucleotide sequence ID" value="NZ_JAXCLA010000011.1"/>
</dbReference>
<comment type="caution">
    <text evidence="6">The sequence shown here is derived from an EMBL/GenBank/DDBJ whole genome shotgun (WGS) entry which is preliminary data.</text>
</comment>
<protein>
    <submittedName>
        <fullName evidence="6">Glycogen debranching protein GlgX</fullName>
    </submittedName>
</protein>